<comment type="caution">
    <text evidence="2">The sequence shown here is derived from an EMBL/GenBank/DDBJ whole genome shotgun (WGS) entry which is preliminary data.</text>
</comment>
<dbReference type="EMBL" id="ACGK02000002">
    <property type="protein sequence ID" value="EGF22905.1"/>
    <property type="molecule type" value="Genomic_DNA"/>
</dbReference>
<evidence type="ECO:0000256" key="1">
    <source>
        <dbReference type="SAM" id="Phobius"/>
    </source>
</evidence>
<keyword evidence="1" id="KW-1133">Transmembrane helix</keyword>
<name>F1T600_9ACTN</name>
<dbReference type="AlphaFoldDB" id="F1T600"/>
<accession>F1T600</accession>
<keyword evidence="1" id="KW-0812">Transmembrane</keyword>
<protein>
    <submittedName>
        <fullName evidence="2">Uncharacterized protein</fullName>
    </submittedName>
</protein>
<dbReference type="Proteomes" id="UP000005947">
    <property type="component" value="Unassembled WGS sequence"/>
</dbReference>
<keyword evidence="3" id="KW-1185">Reference proteome</keyword>
<organism evidence="2 3">
    <name type="scientific">Fannyhessea vaginae DSM 15829</name>
    <dbReference type="NCBI Taxonomy" id="525256"/>
    <lineage>
        <taxon>Bacteria</taxon>
        <taxon>Bacillati</taxon>
        <taxon>Actinomycetota</taxon>
        <taxon>Coriobacteriia</taxon>
        <taxon>Coriobacteriales</taxon>
        <taxon>Atopobiaceae</taxon>
        <taxon>Fannyhessea</taxon>
    </lineage>
</organism>
<proteinExistence type="predicted"/>
<reference evidence="2 3" key="1">
    <citation type="submission" date="2011-02" db="EMBL/GenBank/DDBJ databases">
        <authorList>
            <person name="Muzny D."/>
            <person name="Qin X."/>
            <person name="Buhay C."/>
            <person name="Dugan-Rocha S."/>
            <person name="Ding Y."/>
            <person name="Chen G."/>
            <person name="Hawes A."/>
            <person name="Holder M."/>
            <person name="Jhangiani S."/>
            <person name="Johnson A."/>
            <person name="Khan Z."/>
            <person name="Li Z."/>
            <person name="Liu W."/>
            <person name="Liu X."/>
            <person name="Perez L."/>
            <person name="Shen H."/>
            <person name="Wang Q."/>
            <person name="Watt J."/>
            <person name="Xi L."/>
            <person name="Xin Y."/>
            <person name="Zhou J."/>
            <person name="Deng J."/>
            <person name="Jiang H."/>
            <person name="Liu Y."/>
            <person name="Qu J."/>
            <person name="Song X.-Z."/>
            <person name="Zhang L."/>
            <person name="Villasana D."/>
            <person name="Johnson A."/>
            <person name="Liu J."/>
            <person name="Liyanage D."/>
            <person name="Lorensuhewa L."/>
            <person name="Robinson T."/>
            <person name="Song A."/>
            <person name="Song B.-B."/>
            <person name="Dinh H."/>
            <person name="Thornton R."/>
            <person name="Coyle M."/>
            <person name="Francisco L."/>
            <person name="Jackson L."/>
            <person name="Javaid M."/>
            <person name="Korchina V."/>
            <person name="Kovar C."/>
            <person name="Mata R."/>
            <person name="Mathew T."/>
            <person name="Ngo R."/>
            <person name="Nguyen L."/>
            <person name="Nguyen N."/>
            <person name="Okwuonu G."/>
            <person name="Ongeri F."/>
            <person name="Pham C."/>
            <person name="Simmons D."/>
            <person name="Wilczek-Boney K."/>
            <person name="Hale W."/>
            <person name="Jakkamsetti A."/>
            <person name="Pham P."/>
            <person name="Ruth R."/>
            <person name="San Lucas F."/>
            <person name="Warren J."/>
            <person name="Zhang J."/>
            <person name="Zhao Z."/>
            <person name="Zhou C."/>
            <person name="Zhu D."/>
            <person name="Lee S."/>
            <person name="Bess C."/>
            <person name="Blankenburg K."/>
            <person name="Forbes L."/>
            <person name="Fu Q."/>
            <person name="Gubbala S."/>
            <person name="Hirani K."/>
            <person name="Jayaseelan J.C."/>
            <person name="Lara F."/>
            <person name="Munidasa M."/>
            <person name="Palculict T."/>
            <person name="Patil S."/>
            <person name="Pu L.-L."/>
            <person name="Saada N."/>
            <person name="Tang L."/>
            <person name="Weissenberger G."/>
            <person name="Zhu Y."/>
            <person name="Hemphill L."/>
            <person name="Shang Y."/>
            <person name="Youmans B."/>
            <person name="Ayvaz T."/>
            <person name="Ross M."/>
            <person name="Santibanez J."/>
            <person name="Aqrawi P."/>
            <person name="Gross S."/>
            <person name="Joshi V."/>
            <person name="Fowler G."/>
            <person name="Nazareth L."/>
            <person name="Reid J."/>
            <person name="Worley K."/>
            <person name="Petrosino J."/>
            <person name="Highlander S."/>
            <person name="Gibbs R."/>
        </authorList>
    </citation>
    <scope>NUCLEOTIDE SEQUENCE [LARGE SCALE GENOMIC DNA]</scope>
    <source>
        <strain evidence="2 3">DSM 15829</strain>
    </source>
</reference>
<feature type="transmembrane region" description="Helical" evidence="1">
    <location>
        <begin position="20"/>
        <end position="38"/>
    </location>
</feature>
<evidence type="ECO:0000313" key="3">
    <source>
        <dbReference type="Proteomes" id="UP000005947"/>
    </source>
</evidence>
<evidence type="ECO:0000313" key="2">
    <source>
        <dbReference type="EMBL" id="EGF22905.1"/>
    </source>
</evidence>
<sequence length="108" mass="11618">MLNCTTRQLGAFCLVHVREVTVHSIDYLLLLLIGAVMVRSIYRIARSMTGACGSCDVKKSCPAHAGILSKNSGQSQCPAAQAMLAHADKALALQRLSRVQQQPTSHKA</sequence>
<gene>
    <name evidence="2" type="ORF">HMPREF0091_10900</name>
</gene>
<keyword evidence="1" id="KW-0472">Membrane</keyword>